<dbReference type="InterPro" id="IPR052050">
    <property type="entry name" value="SecEffector_AnkRepeat"/>
</dbReference>
<keyword evidence="2" id="KW-1185">Reference proteome</keyword>
<reference evidence="1 2" key="1">
    <citation type="journal article" date="2014" name="Genome Biol. Evol.">
        <title>The secreted proteins of Achlya hypogyna and Thraustotheca clavata identify the ancestral oomycete secretome and reveal gene acquisitions by horizontal gene transfer.</title>
        <authorList>
            <person name="Misner I."/>
            <person name="Blouin N."/>
            <person name="Leonard G."/>
            <person name="Richards T.A."/>
            <person name="Lane C.E."/>
        </authorList>
    </citation>
    <scope>NUCLEOTIDE SEQUENCE [LARGE SCALE GENOMIC DNA]</scope>
    <source>
        <strain evidence="1 2">ATCC 34112</strain>
    </source>
</reference>
<evidence type="ECO:0000313" key="1">
    <source>
        <dbReference type="EMBL" id="OQS05335.1"/>
    </source>
</evidence>
<evidence type="ECO:0000313" key="2">
    <source>
        <dbReference type="Proteomes" id="UP000243217"/>
    </source>
</evidence>
<dbReference type="STRING" id="74557.A0A1W0A515"/>
<comment type="caution">
    <text evidence="1">The sequence shown here is derived from an EMBL/GenBank/DDBJ whole genome shotgun (WGS) entry which is preliminary data.</text>
</comment>
<dbReference type="EMBL" id="JNBS01000470">
    <property type="protein sequence ID" value="OQS05335.1"/>
    <property type="molecule type" value="Genomic_DNA"/>
</dbReference>
<dbReference type="OrthoDB" id="66444at2759"/>
<organism evidence="1 2">
    <name type="scientific">Thraustotheca clavata</name>
    <dbReference type="NCBI Taxonomy" id="74557"/>
    <lineage>
        <taxon>Eukaryota</taxon>
        <taxon>Sar</taxon>
        <taxon>Stramenopiles</taxon>
        <taxon>Oomycota</taxon>
        <taxon>Saprolegniomycetes</taxon>
        <taxon>Saprolegniales</taxon>
        <taxon>Achlyaceae</taxon>
        <taxon>Thraustotheca</taxon>
    </lineage>
</organism>
<dbReference type="Gene3D" id="1.25.40.20">
    <property type="entry name" value="Ankyrin repeat-containing domain"/>
    <property type="match status" value="1"/>
</dbReference>
<dbReference type="PANTHER" id="PTHR46586">
    <property type="entry name" value="ANKYRIN REPEAT-CONTAINING PROTEIN"/>
    <property type="match status" value="1"/>
</dbReference>
<proteinExistence type="predicted"/>
<dbReference type="InterPro" id="IPR036770">
    <property type="entry name" value="Ankyrin_rpt-contain_sf"/>
</dbReference>
<protein>
    <submittedName>
        <fullName evidence="1">Uncharacterized protein</fullName>
    </submittedName>
</protein>
<dbReference type="AlphaFoldDB" id="A0A1W0A515"/>
<name>A0A1W0A515_9STRA</name>
<dbReference type="PANTHER" id="PTHR46586:SF3">
    <property type="entry name" value="ANKYRIN REPEAT-CONTAINING PROTEIN"/>
    <property type="match status" value="1"/>
</dbReference>
<accession>A0A1W0A515</accession>
<dbReference type="SUPFAM" id="SSF140860">
    <property type="entry name" value="Pseudo ankyrin repeat-like"/>
    <property type="match status" value="1"/>
</dbReference>
<sequence length="207" mass="23252">MAAIPTTVAMSVLTNHSLCELVLSYQYGVTKELSAVSLSYRRKLRRTPLAAQKHLILTQTDMFRGYLLLKLLEKGDLAHAKDLIAQRPTGYIPPPVESSYIYGINNAVILRSLEMVKFLHENELAKATKDAMDTAAELGDFEIVKYLDQNRKEGCSLVGFVLSERHGHNDVVEYLEEHRPRDRNACPSADPKLLMIPAIVKNTCNIQ</sequence>
<dbReference type="Proteomes" id="UP000243217">
    <property type="component" value="Unassembled WGS sequence"/>
</dbReference>
<gene>
    <name evidence="1" type="ORF">THRCLA_20651</name>
</gene>